<name>A0A220T6N6_9POXV</name>
<keyword evidence="2" id="KW-0677">Repeat</keyword>
<dbReference type="InterPro" id="IPR001368">
    <property type="entry name" value="TNFR/NGFR_Cys_rich_reg"/>
</dbReference>
<reference evidence="7 8" key="1">
    <citation type="journal article" date="2017" name="Virus Genes">
        <title>Characterization of Eptesipoxvirus, a novel poxvirus from a microchiropteran bat.</title>
        <authorList>
            <person name="Tu S.L."/>
            <person name="Nakazawa Y."/>
            <person name="Gao J."/>
            <person name="Wilkins K."/>
            <person name="Gallardo-Romero N."/>
            <person name="Li Y."/>
            <person name="Emerson G.L."/>
            <person name="Carroll D.S."/>
            <person name="Upton C."/>
        </authorList>
    </citation>
    <scope>NUCLEOTIDE SEQUENCE [LARGE SCALE GENOMIC DNA]</scope>
    <source>
        <strain evidence="7 8">Washington</strain>
    </source>
</reference>
<gene>
    <name evidence="7" type="ORF">EPTV-WA-177</name>
</gene>
<accession>A0A220T6N6</accession>
<proteinExistence type="predicted"/>
<feature type="disulfide bond" evidence="5">
    <location>
        <begin position="50"/>
        <end position="63"/>
    </location>
</feature>
<evidence type="ECO:0000256" key="2">
    <source>
        <dbReference type="ARBA" id="ARBA00022737"/>
    </source>
</evidence>
<feature type="domain" description="TNFR-Cys" evidence="6">
    <location>
        <begin position="73"/>
        <end position="113"/>
    </location>
</feature>
<dbReference type="GO" id="GO:0043120">
    <property type="term" value="F:tumor necrosis factor binding"/>
    <property type="evidence" value="ECO:0007669"/>
    <property type="project" value="TreeGrafter"/>
</dbReference>
<dbReference type="Gene3D" id="2.10.50.10">
    <property type="entry name" value="Tumor Necrosis Factor Receptor, subunit A, domain 2"/>
    <property type="match status" value="2"/>
</dbReference>
<feature type="repeat" description="TNFR-Cys" evidence="5">
    <location>
        <begin position="73"/>
        <end position="113"/>
    </location>
</feature>
<evidence type="ECO:0000259" key="6">
    <source>
        <dbReference type="PROSITE" id="PS50050"/>
    </source>
</evidence>
<dbReference type="InterPro" id="IPR051670">
    <property type="entry name" value="TNF_chemokine_rcpt-like"/>
</dbReference>
<keyword evidence="7" id="KW-0675">Receptor</keyword>
<dbReference type="GO" id="GO:0051044">
    <property type="term" value="P:positive regulation of membrane protein ectodomain proteolysis"/>
    <property type="evidence" value="ECO:0007669"/>
    <property type="project" value="TreeGrafter"/>
</dbReference>
<feature type="disulfide bond" evidence="5">
    <location>
        <begin position="92"/>
        <end position="105"/>
    </location>
</feature>
<feature type="repeat" description="TNFR-Cys" evidence="5">
    <location>
        <begin position="34"/>
        <end position="71"/>
    </location>
</feature>
<evidence type="ECO:0000256" key="5">
    <source>
        <dbReference type="PROSITE-ProRule" id="PRU00206"/>
    </source>
</evidence>
<dbReference type="PANTHER" id="PTHR47386">
    <property type="entry name" value="TUMOR NECROSIS FACTOR RECEPTOR SUPERFAMILY MEMBER 1B"/>
    <property type="match status" value="1"/>
</dbReference>
<dbReference type="OrthoDB" id="11333at10239"/>
<evidence type="ECO:0000256" key="3">
    <source>
        <dbReference type="ARBA" id="ARBA00023157"/>
    </source>
</evidence>
<feature type="domain" description="TNFR-Cys" evidence="6">
    <location>
        <begin position="34"/>
        <end position="71"/>
    </location>
</feature>
<dbReference type="Proteomes" id="UP000217428">
    <property type="component" value="Segment"/>
</dbReference>
<keyword evidence="3 5" id="KW-1015">Disulfide bond</keyword>
<dbReference type="EMBL" id="KY747497">
    <property type="protein sequence ID" value="ASK51378.1"/>
    <property type="molecule type" value="Genomic_DNA"/>
</dbReference>
<keyword evidence="8" id="KW-1185">Reference proteome</keyword>
<organism evidence="7 8">
    <name type="scientific">Eptesipox virus</name>
    <dbReference type="NCBI Taxonomy" id="1329402"/>
    <lineage>
        <taxon>Viruses</taxon>
        <taxon>Varidnaviria</taxon>
        <taxon>Bamfordvirae</taxon>
        <taxon>Nucleocytoviricota</taxon>
        <taxon>Pokkesviricetes</taxon>
        <taxon>Chitovirales</taxon>
        <taxon>Poxviridae</taxon>
        <taxon>Chordopoxvirinae</taxon>
        <taxon>Vespertilionpoxvirus</taxon>
        <taxon>Vespertilionpoxvirus eptesipox</taxon>
    </lineage>
</organism>
<protein>
    <submittedName>
        <fullName evidence="7">Truncated TNFa-receptor</fullName>
    </submittedName>
</protein>
<evidence type="ECO:0000256" key="4">
    <source>
        <dbReference type="ARBA" id="ARBA00023180"/>
    </source>
</evidence>
<evidence type="ECO:0000313" key="7">
    <source>
        <dbReference type="EMBL" id="ASK51378.1"/>
    </source>
</evidence>
<comment type="caution">
    <text evidence="5">Lacks conserved residue(s) required for the propagation of feature annotation.</text>
</comment>
<dbReference type="PROSITE" id="PS00652">
    <property type="entry name" value="TNFR_NGFR_1"/>
    <property type="match status" value="2"/>
</dbReference>
<keyword evidence="1" id="KW-0732">Signal</keyword>
<keyword evidence="4" id="KW-0325">Glycoprotein</keyword>
<dbReference type="Pfam" id="PF00020">
    <property type="entry name" value="TNFR_c6"/>
    <property type="match status" value="3"/>
</dbReference>
<dbReference type="PROSITE" id="PS50050">
    <property type="entry name" value="TNFR_NGFR_2"/>
    <property type="match status" value="2"/>
</dbReference>
<dbReference type="PANTHER" id="PTHR47386:SF1">
    <property type="entry name" value="TUMOR NECROSIS FACTOR RECEPTOR SUPERFAMILY MEMBER 1B"/>
    <property type="match status" value="1"/>
</dbReference>
<dbReference type="SMART" id="SM00208">
    <property type="entry name" value="TNFR"/>
    <property type="match status" value="4"/>
</dbReference>
<dbReference type="GO" id="GO:0005031">
    <property type="term" value="F:tumor necrosis factor receptor activity"/>
    <property type="evidence" value="ECO:0007669"/>
    <property type="project" value="TreeGrafter"/>
</dbReference>
<evidence type="ECO:0000256" key="1">
    <source>
        <dbReference type="ARBA" id="ARBA00022729"/>
    </source>
</evidence>
<feature type="disulfide bond" evidence="5">
    <location>
        <begin position="74"/>
        <end position="89"/>
    </location>
</feature>
<feature type="disulfide bond" evidence="5">
    <location>
        <begin position="95"/>
        <end position="113"/>
    </location>
</feature>
<sequence>MKHIQTIIFMYSLTLTYSLTYSSNLPPYKTINGKCRDYLHYYNENINMCCSQCFPGQYHKEECTNNKDTVCERCENGTYTSIYNYIPHCLSCTVCTSDQVEIKPCTKTQNRVCVCDIEHYCILKSRNNGCKVCAPKRKCPVGEGVSGFDSMGNVICKECPHGSYSDKVSATEWCMPHFRCPKEYLRLLSGTKDKNTVCA</sequence>
<dbReference type="SUPFAM" id="SSF57586">
    <property type="entry name" value="TNF receptor-like"/>
    <property type="match status" value="2"/>
</dbReference>
<feature type="disulfide bond" evidence="5">
    <location>
        <begin position="53"/>
        <end position="71"/>
    </location>
</feature>
<evidence type="ECO:0000313" key="8">
    <source>
        <dbReference type="Proteomes" id="UP000217428"/>
    </source>
</evidence>